<reference evidence="1 2" key="1">
    <citation type="submission" date="2016-10" db="EMBL/GenBank/DDBJ databases">
        <authorList>
            <person name="de Groot N.N."/>
        </authorList>
    </citation>
    <scope>NUCLEOTIDE SEQUENCE [LARGE SCALE GENOMIC DNA]</scope>
    <source>
        <strain evidence="1 2">DSM 14789</strain>
    </source>
</reference>
<keyword evidence="2" id="KW-1185">Reference proteome</keyword>
<dbReference type="RefSeq" id="WP_089727482.1">
    <property type="nucleotide sequence ID" value="NZ_FNGI01000003.1"/>
</dbReference>
<name>A0A1G9K1B8_9GAMM</name>
<protein>
    <submittedName>
        <fullName evidence="1">Uncharacterized protein</fullName>
    </submittedName>
</protein>
<dbReference type="EMBL" id="FNGI01000003">
    <property type="protein sequence ID" value="SDL43115.1"/>
    <property type="molecule type" value="Genomic_DNA"/>
</dbReference>
<sequence length="186" mass="19966">MSTMQRFSVFLVVALLTGCQGLGGQDPLGRSPEPLPRECEWPRDGDVSREDWLRATIAALEARGFTIRNTEVELGVVSAERTTRLPGLGAVDRPWFGFSSLWGGFGSGSGVGLGFGTHFGGDPMQVERLSVVSSDTTVRVTRDSSVIDPSGYVVDARADNHGDFCRELNESIAAHLRTGVGREGNP</sequence>
<gene>
    <name evidence="1" type="ORF">SAMN05661010_01694</name>
</gene>
<dbReference type="PROSITE" id="PS51257">
    <property type="entry name" value="PROKAR_LIPOPROTEIN"/>
    <property type="match status" value="1"/>
</dbReference>
<dbReference type="OrthoDB" id="6182822at2"/>
<dbReference type="AlphaFoldDB" id="A0A1G9K1B8"/>
<accession>A0A1G9K1B8</accession>
<dbReference type="Proteomes" id="UP000198654">
    <property type="component" value="Unassembled WGS sequence"/>
</dbReference>
<evidence type="ECO:0000313" key="2">
    <source>
        <dbReference type="Proteomes" id="UP000198654"/>
    </source>
</evidence>
<proteinExistence type="predicted"/>
<dbReference type="STRING" id="119000.SAMN05661010_01694"/>
<evidence type="ECO:0000313" key="1">
    <source>
        <dbReference type="EMBL" id="SDL43115.1"/>
    </source>
</evidence>
<organism evidence="1 2">
    <name type="scientific">Modicisalibacter muralis</name>
    <dbReference type="NCBI Taxonomy" id="119000"/>
    <lineage>
        <taxon>Bacteria</taxon>
        <taxon>Pseudomonadati</taxon>
        <taxon>Pseudomonadota</taxon>
        <taxon>Gammaproteobacteria</taxon>
        <taxon>Oceanospirillales</taxon>
        <taxon>Halomonadaceae</taxon>
        <taxon>Modicisalibacter</taxon>
    </lineage>
</organism>